<sequence>MKVKPIIPLLAALVASAFSQDGVLDLTAPANYANQPIPDYITKDNTPADNSITDLGATLGRVMFYDKRLSANNAVSCSSCHQQEHAFGDPSVASVGVAGTTGRHSMRLINARFSDESRFFWDERADSAEDQATQPIQDHKEMGFSGTEGDGDFSDLIEKLSGYEEYQVLFQGVYGDPQITEERVGKSLAQFVRSIQSFDSRYDEGRSQVANDGQPFPNFTANENAGKQIFLNPPNLGGAGCAGCHQPPEFSIDPASGNNGIVSSFSGVSDFTNTRAPSLRNLVDRNGSPHGGFMHDASLTTILAVINHYDSIPENVTGLDTRLLRAGGATQQLGLTEQQKANLASFLETLTGNAVYTDERYATPFAEDGSLELLVLPNHGTTMDFSTVDDQMMVTIHSPAVPNVSYLFQTSSDLEHWESTRVTASADGWLDVMTPTVQSGTSQFYRFAYQAEE</sequence>
<gene>
    <name evidence="10" type="ORF">JIN85_02415</name>
</gene>
<evidence type="ECO:0000256" key="6">
    <source>
        <dbReference type="ARBA" id="ARBA00023004"/>
    </source>
</evidence>
<proteinExistence type="predicted"/>
<dbReference type="GO" id="GO:0046872">
    <property type="term" value="F:metal ion binding"/>
    <property type="evidence" value="ECO:0007669"/>
    <property type="project" value="UniProtKB-KW"/>
</dbReference>
<comment type="subcellular location">
    <subcellularLocation>
        <location evidence="1">Cell envelope</location>
    </subcellularLocation>
</comment>
<keyword evidence="3 7" id="KW-0479">Metal-binding</keyword>
<evidence type="ECO:0000313" key="10">
    <source>
        <dbReference type="EMBL" id="MBK1881249.1"/>
    </source>
</evidence>
<evidence type="ECO:0000256" key="5">
    <source>
        <dbReference type="ARBA" id="ARBA00023002"/>
    </source>
</evidence>
<dbReference type="AlphaFoldDB" id="A0A934S4Z5"/>
<dbReference type="PANTHER" id="PTHR30600">
    <property type="entry name" value="CYTOCHROME C PEROXIDASE-RELATED"/>
    <property type="match status" value="1"/>
</dbReference>
<dbReference type="RefSeq" id="WP_200267284.1">
    <property type="nucleotide sequence ID" value="NZ_JAENIJ010000003.1"/>
</dbReference>
<feature type="domain" description="Cytochrome c" evidence="9">
    <location>
        <begin position="55"/>
        <end position="164"/>
    </location>
</feature>
<protein>
    <recommendedName>
        <fullName evidence="9">Cytochrome c domain-containing protein</fullName>
    </recommendedName>
</protein>
<dbReference type="PANTHER" id="PTHR30600:SF10">
    <property type="entry name" value="BLL6722 PROTEIN"/>
    <property type="match status" value="1"/>
</dbReference>
<dbReference type="Pfam" id="PF03150">
    <property type="entry name" value="CCP_MauG"/>
    <property type="match status" value="1"/>
</dbReference>
<dbReference type="GO" id="GO:0030313">
    <property type="term" value="C:cell envelope"/>
    <property type="evidence" value="ECO:0007669"/>
    <property type="project" value="UniProtKB-SubCell"/>
</dbReference>
<dbReference type="InterPro" id="IPR004852">
    <property type="entry name" value="Di-haem_cyt_c_peroxidsae"/>
</dbReference>
<organism evidence="10 11">
    <name type="scientific">Luteolibacter pohnpeiensis</name>
    <dbReference type="NCBI Taxonomy" id="454153"/>
    <lineage>
        <taxon>Bacteria</taxon>
        <taxon>Pseudomonadati</taxon>
        <taxon>Verrucomicrobiota</taxon>
        <taxon>Verrucomicrobiia</taxon>
        <taxon>Verrucomicrobiales</taxon>
        <taxon>Verrucomicrobiaceae</taxon>
        <taxon>Luteolibacter</taxon>
    </lineage>
</organism>
<keyword evidence="5" id="KW-0560">Oxidoreductase</keyword>
<dbReference type="GO" id="GO:0020037">
    <property type="term" value="F:heme binding"/>
    <property type="evidence" value="ECO:0007669"/>
    <property type="project" value="InterPro"/>
</dbReference>
<dbReference type="InterPro" id="IPR009056">
    <property type="entry name" value="Cyt_c-like_dom"/>
</dbReference>
<evidence type="ECO:0000313" key="11">
    <source>
        <dbReference type="Proteomes" id="UP000603141"/>
    </source>
</evidence>
<dbReference type="GO" id="GO:0004130">
    <property type="term" value="F:cytochrome-c peroxidase activity"/>
    <property type="evidence" value="ECO:0007669"/>
    <property type="project" value="TreeGrafter"/>
</dbReference>
<evidence type="ECO:0000256" key="7">
    <source>
        <dbReference type="PROSITE-ProRule" id="PRU00433"/>
    </source>
</evidence>
<dbReference type="PROSITE" id="PS51007">
    <property type="entry name" value="CYTC"/>
    <property type="match status" value="2"/>
</dbReference>
<dbReference type="GO" id="GO:0009055">
    <property type="term" value="F:electron transfer activity"/>
    <property type="evidence" value="ECO:0007669"/>
    <property type="project" value="InterPro"/>
</dbReference>
<keyword evidence="11" id="KW-1185">Reference proteome</keyword>
<name>A0A934S4Z5_9BACT</name>
<evidence type="ECO:0000256" key="4">
    <source>
        <dbReference type="ARBA" id="ARBA00022729"/>
    </source>
</evidence>
<feature type="domain" description="Cytochrome c" evidence="9">
    <location>
        <begin position="221"/>
        <end position="351"/>
    </location>
</feature>
<evidence type="ECO:0000256" key="8">
    <source>
        <dbReference type="SAM" id="SignalP"/>
    </source>
</evidence>
<dbReference type="EMBL" id="JAENIJ010000003">
    <property type="protein sequence ID" value="MBK1881249.1"/>
    <property type="molecule type" value="Genomic_DNA"/>
</dbReference>
<evidence type="ECO:0000256" key="1">
    <source>
        <dbReference type="ARBA" id="ARBA00004196"/>
    </source>
</evidence>
<keyword evidence="4 8" id="KW-0732">Signal</keyword>
<evidence type="ECO:0000259" key="9">
    <source>
        <dbReference type="PROSITE" id="PS51007"/>
    </source>
</evidence>
<dbReference type="InterPro" id="IPR036909">
    <property type="entry name" value="Cyt_c-like_dom_sf"/>
</dbReference>
<dbReference type="InterPro" id="IPR051395">
    <property type="entry name" value="Cytochrome_c_Peroxidase/MauG"/>
</dbReference>
<accession>A0A934S4Z5</accession>
<dbReference type="SUPFAM" id="SSF46626">
    <property type="entry name" value="Cytochrome c"/>
    <property type="match status" value="2"/>
</dbReference>
<feature type="signal peptide" evidence="8">
    <location>
        <begin position="1"/>
        <end position="19"/>
    </location>
</feature>
<comment type="caution">
    <text evidence="10">The sequence shown here is derived from an EMBL/GenBank/DDBJ whole genome shotgun (WGS) entry which is preliminary data.</text>
</comment>
<dbReference type="Gene3D" id="1.10.760.10">
    <property type="entry name" value="Cytochrome c-like domain"/>
    <property type="match status" value="2"/>
</dbReference>
<evidence type="ECO:0000256" key="2">
    <source>
        <dbReference type="ARBA" id="ARBA00022617"/>
    </source>
</evidence>
<feature type="chain" id="PRO_5038012529" description="Cytochrome c domain-containing protein" evidence="8">
    <location>
        <begin position="20"/>
        <end position="453"/>
    </location>
</feature>
<keyword evidence="6 7" id="KW-0408">Iron</keyword>
<keyword evidence="2 7" id="KW-0349">Heme</keyword>
<evidence type="ECO:0000256" key="3">
    <source>
        <dbReference type="ARBA" id="ARBA00022723"/>
    </source>
</evidence>
<reference evidence="10" key="1">
    <citation type="submission" date="2021-01" db="EMBL/GenBank/DDBJ databases">
        <title>Modified the classification status of verrucomicrobia.</title>
        <authorList>
            <person name="Feng X."/>
        </authorList>
    </citation>
    <scope>NUCLEOTIDE SEQUENCE</scope>
    <source>
        <strain evidence="10">KCTC 22041</strain>
    </source>
</reference>
<dbReference type="Proteomes" id="UP000603141">
    <property type="component" value="Unassembled WGS sequence"/>
</dbReference>